<reference evidence="3" key="1">
    <citation type="journal article" date="2020" name="Stud. Mycol.">
        <title>101 Dothideomycetes genomes: a test case for predicting lifestyles and emergence of pathogens.</title>
        <authorList>
            <person name="Haridas S."/>
            <person name="Albert R."/>
            <person name="Binder M."/>
            <person name="Bloem J."/>
            <person name="Labutti K."/>
            <person name="Salamov A."/>
            <person name="Andreopoulos B."/>
            <person name="Baker S."/>
            <person name="Barry K."/>
            <person name="Bills G."/>
            <person name="Bluhm B."/>
            <person name="Cannon C."/>
            <person name="Castanera R."/>
            <person name="Culley D."/>
            <person name="Daum C."/>
            <person name="Ezra D."/>
            <person name="Gonzalez J."/>
            <person name="Henrissat B."/>
            <person name="Kuo A."/>
            <person name="Liang C."/>
            <person name="Lipzen A."/>
            <person name="Lutzoni F."/>
            <person name="Magnuson J."/>
            <person name="Mondo S."/>
            <person name="Nolan M."/>
            <person name="Ohm R."/>
            <person name="Pangilinan J."/>
            <person name="Park H.-J."/>
            <person name="Ramirez L."/>
            <person name="Alfaro M."/>
            <person name="Sun H."/>
            <person name="Tritt A."/>
            <person name="Yoshinaga Y."/>
            <person name="Zwiers L.-H."/>
            <person name="Turgeon B."/>
            <person name="Goodwin S."/>
            <person name="Spatafora J."/>
            <person name="Crous P."/>
            <person name="Grigoriev I."/>
        </authorList>
    </citation>
    <scope>NUCLEOTIDE SEQUENCE</scope>
    <source>
        <strain evidence="3">CBS 627.86</strain>
    </source>
</reference>
<feature type="region of interest" description="Disordered" evidence="1">
    <location>
        <begin position="138"/>
        <end position="176"/>
    </location>
</feature>
<accession>A0A6A5YR59</accession>
<feature type="chain" id="PRO_5025345303" description="GPI anchored cell wall protein" evidence="2">
    <location>
        <begin position="17"/>
        <end position="201"/>
    </location>
</feature>
<dbReference type="Proteomes" id="UP000799770">
    <property type="component" value="Unassembled WGS sequence"/>
</dbReference>
<evidence type="ECO:0000313" key="4">
    <source>
        <dbReference type="Proteomes" id="UP000799770"/>
    </source>
</evidence>
<evidence type="ECO:0008006" key="5">
    <source>
        <dbReference type="Google" id="ProtNLM"/>
    </source>
</evidence>
<feature type="signal peptide" evidence="2">
    <location>
        <begin position="1"/>
        <end position="16"/>
    </location>
</feature>
<feature type="compositionally biased region" description="Low complexity" evidence="1">
    <location>
        <begin position="138"/>
        <end position="149"/>
    </location>
</feature>
<evidence type="ECO:0000256" key="1">
    <source>
        <dbReference type="SAM" id="MobiDB-lite"/>
    </source>
</evidence>
<organism evidence="3 4">
    <name type="scientific">Lophiotrema nucula</name>
    <dbReference type="NCBI Taxonomy" id="690887"/>
    <lineage>
        <taxon>Eukaryota</taxon>
        <taxon>Fungi</taxon>
        <taxon>Dikarya</taxon>
        <taxon>Ascomycota</taxon>
        <taxon>Pezizomycotina</taxon>
        <taxon>Dothideomycetes</taxon>
        <taxon>Pleosporomycetidae</taxon>
        <taxon>Pleosporales</taxon>
        <taxon>Lophiotremataceae</taxon>
        <taxon>Lophiotrema</taxon>
    </lineage>
</organism>
<sequence>MKYTATIAALAAVSSAATVTLKTTPCLQDYPLEEWTIDTNKLVVHDLQTVCGIKILNATGVSASSLTCLAYKDKAGTQPGSAYFSLSDPAAIATNPVQEAAVRCDENGKPPMSNGNNATAVGTVTSVTFVTLPTGTAGTTANTAASSGSIPTPSGNSTSPSATGTPTQPSVAPTNTDVPGAASMVSLSMGAVVAGLMAFLL</sequence>
<dbReference type="EMBL" id="ML977342">
    <property type="protein sequence ID" value="KAF2109510.1"/>
    <property type="molecule type" value="Genomic_DNA"/>
</dbReference>
<keyword evidence="2" id="KW-0732">Signal</keyword>
<gene>
    <name evidence="3" type="ORF">BDV96DRAFT_604832</name>
</gene>
<keyword evidence="4" id="KW-1185">Reference proteome</keyword>
<protein>
    <recommendedName>
        <fullName evidence="5">GPI anchored cell wall protein</fullName>
    </recommendedName>
</protein>
<proteinExistence type="predicted"/>
<evidence type="ECO:0000256" key="2">
    <source>
        <dbReference type="SAM" id="SignalP"/>
    </source>
</evidence>
<dbReference type="OrthoDB" id="5091764at2759"/>
<name>A0A6A5YR59_9PLEO</name>
<evidence type="ECO:0000313" key="3">
    <source>
        <dbReference type="EMBL" id="KAF2109510.1"/>
    </source>
</evidence>
<dbReference type="AlphaFoldDB" id="A0A6A5YR59"/>
<feature type="compositionally biased region" description="Polar residues" evidence="1">
    <location>
        <begin position="150"/>
        <end position="176"/>
    </location>
</feature>